<evidence type="ECO:0000256" key="1">
    <source>
        <dbReference type="ARBA" id="ARBA00004651"/>
    </source>
</evidence>
<keyword evidence="5 7" id="KW-0472">Membrane</keyword>
<evidence type="ECO:0000256" key="4">
    <source>
        <dbReference type="ARBA" id="ARBA00022989"/>
    </source>
</evidence>
<dbReference type="AlphaFoldDB" id="A0A0S2K7V6"/>
<feature type="domain" description="MacB-like periplasmic core" evidence="9">
    <location>
        <begin position="25"/>
        <end position="220"/>
    </location>
</feature>
<dbReference type="GO" id="GO:0005886">
    <property type="term" value="C:plasma membrane"/>
    <property type="evidence" value="ECO:0007669"/>
    <property type="project" value="UniProtKB-SubCell"/>
</dbReference>
<dbReference type="GO" id="GO:0022857">
    <property type="term" value="F:transmembrane transporter activity"/>
    <property type="evidence" value="ECO:0007669"/>
    <property type="project" value="TreeGrafter"/>
</dbReference>
<protein>
    <submittedName>
        <fullName evidence="10">ABC-type transport system</fullName>
    </submittedName>
</protein>
<feature type="domain" description="ABC3 transporter permease C-terminal" evidence="8">
    <location>
        <begin position="287"/>
        <end position="396"/>
    </location>
</feature>
<evidence type="ECO:0000256" key="5">
    <source>
        <dbReference type="ARBA" id="ARBA00023136"/>
    </source>
</evidence>
<dbReference type="EMBL" id="CP013188">
    <property type="protein sequence ID" value="ALO44297.1"/>
    <property type="molecule type" value="Genomic_DNA"/>
</dbReference>
<gene>
    <name evidence="10" type="ORF">PP2015_3828</name>
</gene>
<evidence type="ECO:0000256" key="2">
    <source>
        <dbReference type="ARBA" id="ARBA00022475"/>
    </source>
</evidence>
<proteinExistence type="inferred from homology"/>
<dbReference type="InterPro" id="IPR025857">
    <property type="entry name" value="MacB_PCD"/>
</dbReference>
<evidence type="ECO:0000313" key="10">
    <source>
        <dbReference type="EMBL" id="ALO44297.1"/>
    </source>
</evidence>
<dbReference type="Pfam" id="PF12704">
    <property type="entry name" value="MacB_PCD"/>
    <property type="match status" value="1"/>
</dbReference>
<keyword evidence="4 7" id="KW-1133">Transmembrane helix</keyword>
<keyword evidence="2" id="KW-1003">Cell membrane</keyword>
<dbReference type="InterPro" id="IPR050250">
    <property type="entry name" value="Macrolide_Exporter_MacB"/>
</dbReference>
<feature type="transmembrane region" description="Helical" evidence="7">
    <location>
        <begin position="370"/>
        <end position="390"/>
    </location>
</feature>
<evidence type="ECO:0000313" key="11">
    <source>
        <dbReference type="Proteomes" id="UP000061457"/>
    </source>
</evidence>
<dbReference type="Proteomes" id="UP000061457">
    <property type="component" value="Chromosome II"/>
</dbReference>
<feature type="transmembrane region" description="Helical" evidence="7">
    <location>
        <begin position="327"/>
        <end position="350"/>
    </location>
</feature>
<feature type="transmembrane region" description="Helical" evidence="7">
    <location>
        <begin position="20"/>
        <end position="42"/>
    </location>
</feature>
<evidence type="ECO:0000256" key="3">
    <source>
        <dbReference type="ARBA" id="ARBA00022692"/>
    </source>
</evidence>
<reference evidence="11" key="1">
    <citation type="submission" date="2015-11" db="EMBL/GenBank/DDBJ databases">
        <authorList>
            <person name="Kim K.M."/>
        </authorList>
    </citation>
    <scope>NUCLEOTIDE SEQUENCE [LARGE SCALE GENOMIC DNA]</scope>
    <source>
        <strain evidence="11">KCTC 12086</strain>
    </source>
</reference>
<dbReference type="RefSeq" id="WP_058032166.1">
    <property type="nucleotide sequence ID" value="NZ_CP013188.1"/>
</dbReference>
<dbReference type="PATRIC" id="fig|161398.10.peg.3913"/>
<dbReference type="OrthoDB" id="9812260at2"/>
<keyword evidence="3 7" id="KW-0812">Transmembrane</keyword>
<accession>A0A0S2K7V6</accession>
<keyword evidence="11" id="KW-1185">Reference proteome</keyword>
<feature type="transmembrane region" description="Helical" evidence="7">
    <location>
        <begin position="281"/>
        <end position="306"/>
    </location>
</feature>
<evidence type="ECO:0000259" key="8">
    <source>
        <dbReference type="Pfam" id="PF02687"/>
    </source>
</evidence>
<dbReference type="KEGG" id="pphe:PP2015_3828"/>
<sequence>MSLKHILKLILKQKSISILIVFQVAITLMIVSNSAFISYATLQNWLIPSKLEEKQILNVVTHAYDEQIDKGQLIERDLTAIRALPEVVSATYSGEENVIDTRRSSNVVYSDNLDENAKDHSIALFGVDQQGVDSLMLNINSGRDFYANEFVTGDAATTPASVALISDDLAKTLFEGASPLGQTVYLNGSKTPYQVVGTFEDKMLGESATYEQVWYHGMVIPEAIYGRNNEINYIIRVVPNTSEKVLETIESLLYQEPGRIVSRVEFSARAKKRLWDGRSSFAFVMFAISAVALLITSLGIIALVTFSVKMRHKNLGILRALGASKSMVLKSLLIENSLLALVGLVIGFFLSLWLNMALLQTLGVQGTPNVMVGIAVTLFVWLLTCFAAYLPARKATLIAPAQVTKAN</sequence>
<comment type="similarity">
    <text evidence="6">Belongs to the ABC-4 integral membrane protein family.</text>
</comment>
<dbReference type="PANTHER" id="PTHR30572">
    <property type="entry name" value="MEMBRANE COMPONENT OF TRANSPORTER-RELATED"/>
    <property type="match status" value="1"/>
</dbReference>
<comment type="subcellular location">
    <subcellularLocation>
        <location evidence="1">Cell membrane</location>
        <topology evidence="1">Multi-pass membrane protein</topology>
    </subcellularLocation>
</comment>
<dbReference type="STRING" id="161398.PP2015_3828"/>
<evidence type="ECO:0000256" key="6">
    <source>
        <dbReference type="ARBA" id="ARBA00038076"/>
    </source>
</evidence>
<dbReference type="InterPro" id="IPR003838">
    <property type="entry name" value="ABC3_permease_C"/>
</dbReference>
<evidence type="ECO:0000256" key="7">
    <source>
        <dbReference type="SAM" id="Phobius"/>
    </source>
</evidence>
<organism evidence="10 11">
    <name type="scientific">Pseudoalteromonas phenolica</name>
    <dbReference type="NCBI Taxonomy" id="161398"/>
    <lineage>
        <taxon>Bacteria</taxon>
        <taxon>Pseudomonadati</taxon>
        <taxon>Pseudomonadota</taxon>
        <taxon>Gammaproteobacteria</taxon>
        <taxon>Alteromonadales</taxon>
        <taxon>Pseudoalteromonadaceae</taxon>
        <taxon>Pseudoalteromonas</taxon>
    </lineage>
</organism>
<dbReference type="Pfam" id="PF02687">
    <property type="entry name" value="FtsX"/>
    <property type="match status" value="1"/>
</dbReference>
<evidence type="ECO:0000259" key="9">
    <source>
        <dbReference type="Pfam" id="PF12704"/>
    </source>
</evidence>
<dbReference type="PANTHER" id="PTHR30572:SF4">
    <property type="entry name" value="ABC TRANSPORTER PERMEASE YTRF"/>
    <property type="match status" value="1"/>
</dbReference>
<name>A0A0S2K7V6_9GAMM</name>